<protein>
    <recommendedName>
        <fullName evidence="2">Methyltransferase type 11 domain-containing protein</fullName>
    </recommendedName>
</protein>
<proteinExistence type="predicted"/>
<dbReference type="Gene3D" id="3.40.50.150">
    <property type="entry name" value="Vaccinia Virus protein VP39"/>
    <property type="match status" value="1"/>
</dbReference>
<dbReference type="Pfam" id="PF08241">
    <property type="entry name" value="Methyltransf_11"/>
    <property type="match status" value="1"/>
</dbReference>
<evidence type="ECO:0000313" key="4">
    <source>
        <dbReference type="Proteomes" id="UP000607559"/>
    </source>
</evidence>
<dbReference type="Proteomes" id="UP000607559">
    <property type="component" value="Unassembled WGS sequence"/>
</dbReference>
<dbReference type="EMBL" id="BMJC01000003">
    <property type="protein sequence ID" value="GGB06388.1"/>
    <property type="molecule type" value="Genomic_DNA"/>
</dbReference>
<dbReference type="GO" id="GO:0008757">
    <property type="term" value="F:S-adenosylmethionine-dependent methyltransferase activity"/>
    <property type="evidence" value="ECO:0007669"/>
    <property type="project" value="InterPro"/>
</dbReference>
<dbReference type="AlphaFoldDB" id="A0A8J2UF27"/>
<reference evidence="3" key="1">
    <citation type="journal article" date="2014" name="Int. J. Syst. Evol. Microbiol.">
        <title>Complete genome sequence of Corynebacterium casei LMG S-19264T (=DSM 44701T), isolated from a smear-ripened cheese.</title>
        <authorList>
            <consortium name="US DOE Joint Genome Institute (JGI-PGF)"/>
            <person name="Walter F."/>
            <person name="Albersmeier A."/>
            <person name="Kalinowski J."/>
            <person name="Ruckert C."/>
        </authorList>
    </citation>
    <scope>NUCLEOTIDE SEQUENCE</scope>
    <source>
        <strain evidence="3">CGMCC 1.15448</strain>
    </source>
</reference>
<sequence>MTDQQHTSDIRQFWNENPVGSNFVAYEADKSFYTKYDEFRYRTEGHILGELDAIDLAGKKTLEIGLGQGADSMQLIDRGAIYYGIDLTDESVRRVKERFRLFDKKYAEVRVANATQIPYADETFDIIYSHGVIHHSPEIEKIVSEIHRVLKPGGQAVIMLYHKNSFNYYVSIGFLRRTGLMLMQVLPFLAKPVSKLTGESVDRINRHKYHLKQEGWKYFRMKNFLHRSTDGPDNVYSSVWTDKTSRKLFGAFSTVTTYVHFLNERHLLGIQHLLPQSAKKAMARRYGWHLWIKAVK</sequence>
<evidence type="ECO:0000256" key="1">
    <source>
        <dbReference type="ARBA" id="ARBA00022679"/>
    </source>
</evidence>
<feature type="domain" description="Methyltransferase type 11" evidence="2">
    <location>
        <begin position="62"/>
        <end position="158"/>
    </location>
</feature>
<dbReference type="InterPro" id="IPR029063">
    <property type="entry name" value="SAM-dependent_MTases_sf"/>
</dbReference>
<evidence type="ECO:0000313" key="3">
    <source>
        <dbReference type="EMBL" id="GGB06388.1"/>
    </source>
</evidence>
<gene>
    <name evidence="3" type="ORF">GCM10011511_32260</name>
</gene>
<dbReference type="InterPro" id="IPR050447">
    <property type="entry name" value="Erg6_SMT_methyltransf"/>
</dbReference>
<dbReference type="PANTHER" id="PTHR44068:SF11">
    <property type="entry name" value="GERANYL DIPHOSPHATE 2-C-METHYLTRANSFERASE"/>
    <property type="match status" value="1"/>
</dbReference>
<dbReference type="PANTHER" id="PTHR44068">
    <property type="entry name" value="ZGC:194242"/>
    <property type="match status" value="1"/>
</dbReference>
<dbReference type="SUPFAM" id="SSF53335">
    <property type="entry name" value="S-adenosyl-L-methionine-dependent methyltransferases"/>
    <property type="match status" value="1"/>
</dbReference>
<comment type="caution">
    <text evidence="3">The sequence shown here is derived from an EMBL/GenBank/DDBJ whole genome shotgun (WGS) entry which is preliminary data.</text>
</comment>
<accession>A0A8J2UF27</accession>
<dbReference type="RefSeq" id="WP_188933452.1">
    <property type="nucleotide sequence ID" value="NZ_BMJC01000003.1"/>
</dbReference>
<reference evidence="3" key="2">
    <citation type="submission" date="2020-09" db="EMBL/GenBank/DDBJ databases">
        <authorList>
            <person name="Sun Q."/>
            <person name="Zhou Y."/>
        </authorList>
    </citation>
    <scope>NUCLEOTIDE SEQUENCE</scope>
    <source>
        <strain evidence="3">CGMCC 1.15448</strain>
    </source>
</reference>
<dbReference type="CDD" id="cd02440">
    <property type="entry name" value="AdoMet_MTases"/>
    <property type="match status" value="1"/>
</dbReference>
<name>A0A8J2UF27_9BACT</name>
<keyword evidence="1" id="KW-0808">Transferase</keyword>
<organism evidence="3 4">
    <name type="scientific">Puia dinghuensis</name>
    <dbReference type="NCBI Taxonomy" id="1792502"/>
    <lineage>
        <taxon>Bacteria</taxon>
        <taxon>Pseudomonadati</taxon>
        <taxon>Bacteroidota</taxon>
        <taxon>Chitinophagia</taxon>
        <taxon>Chitinophagales</taxon>
        <taxon>Chitinophagaceae</taxon>
        <taxon>Puia</taxon>
    </lineage>
</organism>
<keyword evidence="4" id="KW-1185">Reference proteome</keyword>
<evidence type="ECO:0000259" key="2">
    <source>
        <dbReference type="Pfam" id="PF08241"/>
    </source>
</evidence>
<dbReference type="InterPro" id="IPR013216">
    <property type="entry name" value="Methyltransf_11"/>
</dbReference>